<feature type="transmembrane region" description="Helical" evidence="6">
    <location>
        <begin position="283"/>
        <end position="309"/>
    </location>
</feature>
<keyword evidence="9" id="KW-1185">Reference proteome</keyword>
<keyword evidence="4 6" id="KW-1133">Transmembrane helix</keyword>
<dbReference type="InterPro" id="IPR018076">
    <property type="entry name" value="T2SS_GspF_dom"/>
</dbReference>
<gene>
    <name evidence="8" type="ORF">J2T10_000771</name>
</gene>
<comment type="caution">
    <text evidence="8">The sequence shown here is derived from an EMBL/GenBank/DDBJ whole genome shotgun (WGS) entry which is preliminary data.</text>
</comment>
<dbReference type="PANTHER" id="PTHR35007">
    <property type="entry name" value="INTEGRAL MEMBRANE PROTEIN-RELATED"/>
    <property type="match status" value="1"/>
</dbReference>
<evidence type="ECO:0000259" key="7">
    <source>
        <dbReference type="Pfam" id="PF00482"/>
    </source>
</evidence>
<accession>A0ABT9THP2</accession>
<comment type="subcellular location">
    <subcellularLocation>
        <location evidence="1">Cell membrane</location>
        <topology evidence="1">Multi-pass membrane protein</topology>
    </subcellularLocation>
</comment>
<evidence type="ECO:0000256" key="1">
    <source>
        <dbReference type="ARBA" id="ARBA00004651"/>
    </source>
</evidence>
<protein>
    <submittedName>
        <fullName evidence="8">Tight adherence protein C</fullName>
    </submittedName>
</protein>
<organism evidence="8 9">
    <name type="scientific">Paenarthrobacter nicotinovorans</name>
    <name type="common">Arthrobacter nicotinovorans</name>
    <dbReference type="NCBI Taxonomy" id="29320"/>
    <lineage>
        <taxon>Bacteria</taxon>
        <taxon>Bacillati</taxon>
        <taxon>Actinomycetota</taxon>
        <taxon>Actinomycetes</taxon>
        <taxon>Micrococcales</taxon>
        <taxon>Micrococcaceae</taxon>
        <taxon>Paenarthrobacter</taxon>
    </lineage>
</organism>
<feature type="transmembrane region" description="Helical" evidence="6">
    <location>
        <begin position="6"/>
        <end position="23"/>
    </location>
</feature>
<keyword evidence="3 6" id="KW-0812">Transmembrane</keyword>
<dbReference type="RefSeq" id="WP_306876988.1">
    <property type="nucleotide sequence ID" value="NZ_JAUSSW010000001.1"/>
</dbReference>
<dbReference type="Proteomes" id="UP001244563">
    <property type="component" value="Unassembled WGS sequence"/>
</dbReference>
<dbReference type="Pfam" id="PF00482">
    <property type="entry name" value="T2SSF"/>
    <property type="match status" value="1"/>
</dbReference>
<dbReference type="InterPro" id="IPR042094">
    <property type="entry name" value="T2SS_GspF_sf"/>
</dbReference>
<reference evidence="8 9" key="1">
    <citation type="submission" date="2023-07" db="EMBL/GenBank/DDBJ databases">
        <title>Sorghum-associated microbial communities from plants grown in Nebraska, USA.</title>
        <authorList>
            <person name="Schachtman D."/>
        </authorList>
    </citation>
    <scope>NUCLEOTIDE SEQUENCE [LARGE SCALE GENOMIC DNA]</scope>
    <source>
        <strain evidence="8 9">CC523</strain>
    </source>
</reference>
<name>A0ABT9THP2_PAENI</name>
<keyword evidence="5 6" id="KW-0472">Membrane</keyword>
<evidence type="ECO:0000256" key="6">
    <source>
        <dbReference type="SAM" id="Phobius"/>
    </source>
</evidence>
<evidence type="ECO:0000256" key="3">
    <source>
        <dbReference type="ARBA" id="ARBA00022692"/>
    </source>
</evidence>
<feature type="transmembrane region" description="Helical" evidence="6">
    <location>
        <begin position="136"/>
        <end position="153"/>
    </location>
</feature>
<dbReference type="Gene3D" id="1.20.81.30">
    <property type="entry name" value="Type II secretion system (T2SS), domain F"/>
    <property type="match status" value="1"/>
</dbReference>
<evidence type="ECO:0000313" key="8">
    <source>
        <dbReference type="EMBL" id="MDQ0101152.1"/>
    </source>
</evidence>
<dbReference type="EMBL" id="JAUSSW010000001">
    <property type="protein sequence ID" value="MDQ0101152.1"/>
    <property type="molecule type" value="Genomic_DNA"/>
</dbReference>
<evidence type="ECO:0000256" key="5">
    <source>
        <dbReference type="ARBA" id="ARBA00023136"/>
    </source>
</evidence>
<evidence type="ECO:0000313" key="9">
    <source>
        <dbReference type="Proteomes" id="UP001244563"/>
    </source>
</evidence>
<proteinExistence type="predicted"/>
<sequence length="313" mass="33522">MSTSTAWAAVSGAVLGIGCWLVLTRLPFLRGMTFTERISPQLKSRNLESRLLLAQEPDLTPFGPLERILRPIFRDAAKNMSRLNVGSAVAAKRLARSGSSKTILDYRVEQILWASGGLVVALLVVTARAASGQFNPAVSCVLVVGAALGGYVLRDMVLGQQIKRRERRMLSEFPSLAELMALAVAAGESAMGAMDRVSRSSQGELSNEFALILADARSGKPLAEALQSFSSRAELPPLVRFFDGLVVAVERGTPLADVLRAQAADVRDAAKRELMESAGRKEIAMMVPLVFGVLPLTVVFAAFPAIAALQMSL</sequence>
<dbReference type="PANTHER" id="PTHR35007:SF2">
    <property type="entry name" value="PILUS ASSEMBLE PROTEIN"/>
    <property type="match status" value="1"/>
</dbReference>
<evidence type="ECO:0000256" key="4">
    <source>
        <dbReference type="ARBA" id="ARBA00022989"/>
    </source>
</evidence>
<evidence type="ECO:0000256" key="2">
    <source>
        <dbReference type="ARBA" id="ARBA00022475"/>
    </source>
</evidence>
<feature type="domain" description="Type II secretion system protein GspF" evidence="7">
    <location>
        <begin position="177"/>
        <end position="300"/>
    </location>
</feature>
<keyword evidence="2" id="KW-1003">Cell membrane</keyword>
<feature type="transmembrane region" description="Helical" evidence="6">
    <location>
        <begin position="111"/>
        <end position="130"/>
    </location>
</feature>